<evidence type="ECO:0000256" key="1">
    <source>
        <dbReference type="SAM" id="MobiDB-lite"/>
    </source>
</evidence>
<reference evidence="2" key="1">
    <citation type="submission" date="2022-03" db="EMBL/GenBank/DDBJ databases">
        <authorList>
            <person name="Alioto T."/>
            <person name="Alioto T."/>
            <person name="Gomez Garrido J."/>
        </authorList>
    </citation>
    <scope>NUCLEOTIDE SEQUENCE</scope>
</reference>
<organism evidence="2 3">
    <name type="scientific">Pelobates cultripes</name>
    <name type="common">Western spadefoot toad</name>
    <dbReference type="NCBI Taxonomy" id="61616"/>
    <lineage>
        <taxon>Eukaryota</taxon>
        <taxon>Metazoa</taxon>
        <taxon>Chordata</taxon>
        <taxon>Craniata</taxon>
        <taxon>Vertebrata</taxon>
        <taxon>Euteleostomi</taxon>
        <taxon>Amphibia</taxon>
        <taxon>Batrachia</taxon>
        <taxon>Anura</taxon>
        <taxon>Pelobatoidea</taxon>
        <taxon>Pelobatidae</taxon>
        <taxon>Pelobates</taxon>
    </lineage>
</organism>
<evidence type="ECO:0000313" key="3">
    <source>
        <dbReference type="Proteomes" id="UP001295444"/>
    </source>
</evidence>
<keyword evidence="3" id="KW-1185">Reference proteome</keyword>
<gene>
    <name evidence="2" type="ORF">PECUL_23A038089</name>
</gene>
<name>A0AAD1T1F6_PELCU</name>
<accession>A0AAD1T1F6</accession>
<dbReference type="EMBL" id="OW240919">
    <property type="protein sequence ID" value="CAH2312812.1"/>
    <property type="molecule type" value="Genomic_DNA"/>
</dbReference>
<feature type="compositionally biased region" description="Basic and acidic residues" evidence="1">
    <location>
        <begin position="89"/>
        <end position="100"/>
    </location>
</feature>
<proteinExistence type="predicted"/>
<feature type="region of interest" description="Disordered" evidence="1">
    <location>
        <begin position="78"/>
        <end position="100"/>
    </location>
</feature>
<dbReference type="AlphaFoldDB" id="A0AAD1T1F6"/>
<sequence length="100" mass="11677">MSKDRPAFRFNTDPQVIWLIYLLWPPVNERRAGIYWGPIDRDYADGRAVTAHPRSVISWTSRDLLDVYVTGFGYFSLEGQNGEGQNKGRQNEERQNERET</sequence>
<evidence type="ECO:0000313" key="2">
    <source>
        <dbReference type="EMBL" id="CAH2312812.1"/>
    </source>
</evidence>
<dbReference type="Proteomes" id="UP001295444">
    <property type="component" value="Chromosome 08"/>
</dbReference>
<protein>
    <submittedName>
        <fullName evidence="2">Uncharacterized protein</fullName>
    </submittedName>
</protein>